<dbReference type="GO" id="GO:0005737">
    <property type="term" value="C:cytoplasm"/>
    <property type="evidence" value="ECO:0007669"/>
    <property type="project" value="UniProtKB-SubCell"/>
</dbReference>
<dbReference type="PATRIC" id="fig|33036.3.peg.1303"/>
<keyword evidence="2" id="KW-0678">Repressor</keyword>
<dbReference type="GO" id="GO:0043023">
    <property type="term" value="F:ribosomal large subunit binding"/>
    <property type="evidence" value="ECO:0007669"/>
    <property type="project" value="TreeGrafter"/>
</dbReference>
<sequence>MDKLDIILKTLDDKLAEDVKVINLEGSSIADTFVLASGASINQTRALADYIEDDLEKEGYSLISKEGLREGEWILLDVGDIIVHIFTMKNRQFYDLDNLWEK</sequence>
<evidence type="ECO:0000313" key="3">
    <source>
        <dbReference type="EMBL" id="KWZ77495.1"/>
    </source>
</evidence>
<comment type="subcellular location">
    <subcellularLocation>
        <location evidence="2">Cytoplasm</location>
    </subcellularLocation>
</comment>
<keyword evidence="4" id="KW-1185">Reference proteome</keyword>
<reference evidence="4" key="1">
    <citation type="submission" date="2016-01" db="EMBL/GenBank/DDBJ databases">
        <authorList>
            <person name="Mitreva M."/>
            <person name="Pepin K.H."/>
            <person name="Mihindukulasuriya K.A."/>
            <person name="Fulton R."/>
            <person name="Fronick C."/>
            <person name="O'Laughlin M."/>
            <person name="Miner T."/>
            <person name="Herter B."/>
            <person name="Rosa B.A."/>
            <person name="Cordes M."/>
            <person name="Tomlinson C."/>
            <person name="Wollam A."/>
            <person name="Palsikar V.B."/>
            <person name="Mardis E.R."/>
            <person name="Wilson R.K."/>
        </authorList>
    </citation>
    <scope>NUCLEOTIDE SEQUENCE [LARGE SCALE GENOMIC DNA]</scope>
    <source>
        <strain evidence="4">MJR8151</strain>
    </source>
</reference>
<comment type="subunit">
    <text evidence="2">Interacts with ribosomal protein uL14 (rplN).</text>
</comment>
<dbReference type="InterPro" id="IPR004394">
    <property type="entry name" value="Iojap/RsfS/C7orf30"/>
</dbReference>
<dbReference type="PANTHER" id="PTHR21043">
    <property type="entry name" value="IOJAP SUPERFAMILY ORTHOLOG"/>
    <property type="match status" value="1"/>
</dbReference>
<dbReference type="SUPFAM" id="SSF81301">
    <property type="entry name" value="Nucleotidyltransferase"/>
    <property type="match status" value="1"/>
</dbReference>
<proteinExistence type="inferred from homology"/>
<evidence type="ECO:0000256" key="2">
    <source>
        <dbReference type="HAMAP-Rule" id="MF_01477"/>
    </source>
</evidence>
<dbReference type="GO" id="GO:0042256">
    <property type="term" value="P:cytosolic ribosome assembly"/>
    <property type="evidence" value="ECO:0007669"/>
    <property type="project" value="UniProtKB-UniRule"/>
</dbReference>
<keyword evidence="2" id="KW-0810">Translation regulation</keyword>
<dbReference type="PANTHER" id="PTHR21043:SF0">
    <property type="entry name" value="MITOCHONDRIAL ASSEMBLY OF RIBOSOMAL LARGE SUBUNIT PROTEIN 1"/>
    <property type="match status" value="1"/>
</dbReference>
<comment type="function">
    <text evidence="2">Functions as a ribosomal silencing factor. Interacts with ribosomal protein uL14 (rplN), blocking formation of intersubunit bridge B8. Prevents association of the 30S and 50S ribosomal subunits and the formation of functional ribosomes, thus repressing translation.</text>
</comment>
<dbReference type="GO" id="GO:0090071">
    <property type="term" value="P:negative regulation of ribosome biogenesis"/>
    <property type="evidence" value="ECO:0007669"/>
    <property type="project" value="UniProtKB-UniRule"/>
</dbReference>
<dbReference type="Pfam" id="PF02410">
    <property type="entry name" value="RsfS"/>
    <property type="match status" value="1"/>
</dbReference>
<comment type="caution">
    <text evidence="3">The sequence shown here is derived from an EMBL/GenBank/DDBJ whole genome shotgun (WGS) entry which is preliminary data.</text>
</comment>
<dbReference type="STRING" id="33036.HMPREF3200_01315"/>
<dbReference type="OrthoDB" id="9793681at2"/>
<dbReference type="Proteomes" id="UP000070383">
    <property type="component" value="Unassembled WGS sequence"/>
</dbReference>
<organism evidence="3 4">
    <name type="scientific">Anaerococcus tetradius</name>
    <dbReference type="NCBI Taxonomy" id="33036"/>
    <lineage>
        <taxon>Bacteria</taxon>
        <taxon>Bacillati</taxon>
        <taxon>Bacillota</taxon>
        <taxon>Tissierellia</taxon>
        <taxon>Tissierellales</taxon>
        <taxon>Peptoniphilaceae</taxon>
        <taxon>Anaerococcus</taxon>
    </lineage>
</organism>
<dbReference type="EMBL" id="LRPM01000048">
    <property type="protein sequence ID" value="KWZ77495.1"/>
    <property type="molecule type" value="Genomic_DNA"/>
</dbReference>
<evidence type="ECO:0000313" key="4">
    <source>
        <dbReference type="Proteomes" id="UP000070383"/>
    </source>
</evidence>
<accession>A0A133KDH4</accession>
<dbReference type="GO" id="GO:0017148">
    <property type="term" value="P:negative regulation of translation"/>
    <property type="evidence" value="ECO:0007669"/>
    <property type="project" value="UniProtKB-UniRule"/>
</dbReference>
<dbReference type="AlphaFoldDB" id="A0A133KDH4"/>
<dbReference type="HAMAP" id="MF_01477">
    <property type="entry name" value="Iojap_RsfS"/>
    <property type="match status" value="1"/>
</dbReference>
<gene>
    <name evidence="2" type="primary">rsfS</name>
    <name evidence="3" type="ORF">HMPREF3200_01315</name>
</gene>
<evidence type="ECO:0000256" key="1">
    <source>
        <dbReference type="ARBA" id="ARBA00010574"/>
    </source>
</evidence>
<dbReference type="RefSeq" id="WP_060929578.1">
    <property type="nucleotide sequence ID" value="NZ_CAMPNK010000004.1"/>
</dbReference>
<dbReference type="InterPro" id="IPR043519">
    <property type="entry name" value="NT_sf"/>
</dbReference>
<dbReference type="NCBIfam" id="TIGR00090">
    <property type="entry name" value="rsfS_iojap_ybeB"/>
    <property type="match status" value="1"/>
</dbReference>
<protein>
    <recommendedName>
        <fullName evidence="2">Ribosomal silencing factor RsfS</fullName>
    </recommendedName>
</protein>
<name>A0A133KDH4_9FIRM</name>
<dbReference type="Gene3D" id="3.30.460.10">
    <property type="entry name" value="Beta Polymerase, domain 2"/>
    <property type="match status" value="1"/>
</dbReference>
<keyword evidence="2" id="KW-0963">Cytoplasm</keyword>
<comment type="similarity">
    <text evidence="1 2">Belongs to the Iojap/RsfS family.</text>
</comment>